<gene>
    <name evidence="1" type="ORF">JR316_0011272</name>
</gene>
<name>A0ACB8GJ31_PSICU</name>
<reference evidence="1" key="1">
    <citation type="submission" date="2021-10" db="EMBL/GenBank/DDBJ databases">
        <title>Psilocybe cubensis genome.</title>
        <authorList>
            <person name="Mckernan K.J."/>
            <person name="Crawford S."/>
            <person name="Trippe A."/>
            <person name="Kane L.T."/>
            <person name="Mclaughlin S."/>
        </authorList>
    </citation>
    <scope>NUCLEOTIDE SEQUENCE</scope>
    <source>
        <strain evidence="1">MGC-MH-2018</strain>
    </source>
</reference>
<keyword evidence="2" id="KW-1185">Reference proteome</keyword>
<organism evidence="1 2">
    <name type="scientific">Psilocybe cubensis</name>
    <name type="common">Psychedelic mushroom</name>
    <name type="synonym">Stropharia cubensis</name>
    <dbReference type="NCBI Taxonomy" id="181762"/>
    <lineage>
        <taxon>Eukaryota</taxon>
        <taxon>Fungi</taxon>
        <taxon>Dikarya</taxon>
        <taxon>Basidiomycota</taxon>
        <taxon>Agaricomycotina</taxon>
        <taxon>Agaricomycetes</taxon>
        <taxon>Agaricomycetidae</taxon>
        <taxon>Agaricales</taxon>
        <taxon>Agaricineae</taxon>
        <taxon>Strophariaceae</taxon>
        <taxon>Psilocybe</taxon>
    </lineage>
</organism>
<evidence type="ECO:0000313" key="1">
    <source>
        <dbReference type="EMBL" id="KAH9475713.1"/>
    </source>
</evidence>
<dbReference type="EMBL" id="JAFIQS020000011">
    <property type="protein sequence ID" value="KAH9475713.1"/>
    <property type="molecule type" value="Genomic_DNA"/>
</dbReference>
<keyword evidence="1" id="KW-0503">Monooxygenase</keyword>
<evidence type="ECO:0000313" key="2">
    <source>
        <dbReference type="Proteomes" id="UP000664032"/>
    </source>
</evidence>
<protein>
    <submittedName>
        <fullName evidence="1">Flavin-containing monooxygenase ustF2</fullName>
    </submittedName>
</protein>
<proteinExistence type="predicted"/>
<dbReference type="Proteomes" id="UP000664032">
    <property type="component" value="Unassembled WGS sequence"/>
</dbReference>
<accession>A0ACB8GJ31</accession>
<keyword evidence="1" id="KW-0560">Oxidoreductase</keyword>
<sequence length="334" mass="37340">MSCHLSKTFDAVVVATGRYNAPNVPNISGIKDWNDRFPGHIIHSCQYRRPESMANKTVLVIGAASSGGEISRDLITNVKTIYQSIRPQNAPLFIRQLEVFLRRLPKNVTLVGEIKRFHPPASEFSQGQVELMNGTIITGIDQIIFTTGYRYNYPFLPQFRNSGIDMSEDVSYGAVQPIVTDGTHLRSLYLDVFYIPDPTLTFVNANHGMQSFTYAEFTSLAVAKVWAGKADLPLTSELWRKFLGAEKTNQNIRFFLGWLNNAAVKYGGRQIDSLSKDVDQISATWTTARFTRDDGVDILNAAGIPSNLAQNKGILEDGATPWELESIFSDYWSL</sequence>
<comment type="caution">
    <text evidence="1">The sequence shown here is derived from an EMBL/GenBank/DDBJ whole genome shotgun (WGS) entry which is preliminary data.</text>
</comment>